<dbReference type="Gene3D" id="2.130.10.10">
    <property type="entry name" value="YVTN repeat-like/Quinoprotein amine dehydrogenase"/>
    <property type="match status" value="1"/>
</dbReference>
<evidence type="ECO:0000256" key="7">
    <source>
        <dbReference type="ARBA" id="ARBA00022892"/>
    </source>
</evidence>
<dbReference type="Proteomes" id="UP000000591">
    <property type="component" value="Chromosome I"/>
</dbReference>
<dbReference type="STRING" id="284811.Q75EN1"/>
<dbReference type="GO" id="GO:0005096">
    <property type="term" value="F:GTPase activator activity"/>
    <property type="evidence" value="ECO:0007669"/>
    <property type="project" value="UniProtKB-KW"/>
</dbReference>
<dbReference type="SUPFAM" id="SSF50978">
    <property type="entry name" value="WD40 repeat-like"/>
    <property type="match status" value="1"/>
</dbReference>
<evidence type="ECO:0000256" key="15">
    <source>
        <dbReference type="RuleBase" id="RU369019"/>
    </source>
</evidence>
<evidence type="ECO:0000256" key="2">
    <source>
        <dbReference type="ARBA" id="ARBA00022468"/>
    </source>
</evidence>
<dbReference type="GO" id="GO:0003400">
    <property type="term" value="P:regulation of COPII vesicle coating"/>
    <property type="evidence" value="ECO:0000318"/>
    <property type="project" value="GO_Central"/>
</dbReference>
<keyword evidence="5 15" id="KW-0677">Repeat</keyword>
<sequence>MKLQSTLYNVGYPVYGARFLNANTLLVTGGGGEGNHGIPNKLTALQINFSKKKIVKRFRELTLDENDDSPTTLDVAQDVILMGCNENSEKIRQGAPNHHLRKFVYENEHLKFVGAIDLNRSDNPEDYTKLLYMSQDGWVAAVASSAVPTVIRIVNPGNLRETYEVETGNDVKDLHFSSDGKVLAYITASTLEVISIVTGNFIVRKTDFDKNLSLSKIRFIGEDTLLIAAALKKGTGIVLTKLSLKKGNTQILRTCVITKKFKSVTSMDVDPKGQLAVLAGSDNSLALVKLRNFSVAKFFKQVHTFAVTRVVFSPDSRLLVSVSAANTVHVVQLPEDFATRTTLTENLIKFFTNFVLVVLVALFARFAHQHGLHTKAYNIVSNTLRKPENRRTSFFSDILNQQITLSGDVVSSSTTAVDTVHSSVDTSGWYLDSTRSGTDAVASGDRLDGGAATIESLAKSAGVDSPVEVETLPHANSTTFSEVTAYTGEYPEVVSSATSEVAMESSVDSKFMAIEASTTPAITISTSLQSMSVSDVYTGTSAAEDASSTGSDASVVLEKTAILNPSSTNIAEDEFVDAIAEPPSASVDSTPYVTAARDYSSEDTGERSEPTITEYKTAIESPSTFGDDNESVFLVTSADLHPSVSSASQTLTTEELQAVANSHQYKTEVQIVKQDEDEVEDVLELDSPPASLYDGDVLKEAEKNDSSNVIPDDSIDIDEYLDENLVKNFTLENALSLDEIFDDDNVVFGEEKLLVDPDLEFPELTGMEQDMESDYLPLIENGTEAVLQLDPNIDDIDLDNNMVYADDAQPVSDGLQNIAIMPDVIDNLEIQTFSEQEKQQLEPSSIESVATSLEVPNEATTYEVEAADLTSSVDPIEIVIETAETAYNDASPDIVNLENTLTSTEQQDSAPDINEVDDLETEVEVKTEFLEDIVDFQHPVETSAQFNVPKTPALEVIDQPQPVTQVQTVIETVVDGTTRPANALLMNSTVEVITVKEIVKETVFVTEKVTN</sequence>
<keyword evidence="3 15" id="KW-0853">WD repeat</keyword>
<keyword evidence="1 15" id="KW-0813">Transport</keyword>
<keyword evidence="17" id="KW-1185">Reference proteome</keyword>
<evidence type="ECO:0000313" key="16">
    <source>
        <dbReference type="EMBL" id="AAS50413.1"/>
    </source>
</evidence>
<keyword evidence="6 15" id="KW-0256">Endoplasmic reticulum</keyword>
<evidence type="ECO:0000256" key="4">
    <source>
        <dbReference type="ARBA" id="ARBA00022692"/>
    </source>
</evidence>
<keyword evidence="8 15" id="KW-0653">Protein transport</keyword>
<comment type="function">
    <text evidence="15">Guanine nucleotide-exchange factor (GEF) required for the formation or budding of transport vesicles from the ER.</text>
</comment>
<dbReference type="GO" id="GO:0005085">
    <property type="term" value="F:guanyl-nucleotide exchange factor activity"/>
    <property type="evidence" value="ECO:0007669"/>
    <property type="project" value="InterPro"/>
</dbReference>
<dbReference type="EMBL" id="AE016814">
    <property type="protein sequence ID" value="AAS50413.1"/>
    <property type="molecule type" value="Genomic_DNA"/>
</dbReference>
<name>Q75EN1_EREGS</name>
<keyword evidence="13" id="KW-0325">Glycoprotein</keyword>
<dbReference type="InterPro" id="IPR015943">
    <property type="entry name" value="WD40/YVTN_repeat-like_dom_sf"/>
</dbReference>
<evidence type="ECO:0000256" key="12">
    <source>
        <dbReference type="ARBA" id="ARBA00023136"/>
    </source>
</evidence>
<protein>
    <recommendedName>
        <fullName evidence="15">Guanine nucleotide-exchange factor SEC12</fullName>
    </recommendedName>
</protein>
<evidence type="ECO:0000256" key="13">
    <source>
        <dbReference type="ARBA" id="ARBA00023180"/>
    </source>
</evidence>
<keyword evidence="10" id="KW-1133">Transmembrane helix</keyword>
<dbReference type="KEGG" id="ago:AGOS_AAR048W"/>
<dbReference type="GO" id="GO:0015031">
    <property type="term" value="P:protein transport"/>
    <property type="evidence" value="ECO:0007669"/>
    <property type="project" value="UniProtKB-KW"/>
</dbReference>
<dbReference type="eggNOG" id="KOG0771">
    <property type="taxonomic scope" value="Eukaryota"/>
</dbReference>
<gene>
    <name evidence="16" type="ORF">AGOS_AAR048W</name>
</gene>
<proteinExistence type="inferred from homology"/>
<dbReference type="Pfam" id="PF00400">
    <property type="entry name" value="WD40"/>
    <property type="match status" value="1"/>
</dbReference>
<dbReference type="OrthoDB" id="2013972at2759"/>
<dbReference type="GO" id="GO:0005789">
    <property type="term" value="C:endoplasmic reticulum membrane"/>
    <property type="evidence" value="ECO:0000318"/>
    <property type="project" value="GO_Central"/>
</dbReference>
<keyword evidence="4" id="KW-0812">Transmembrane</keyword>
<dbReference type="PANTHER" id="PTHR23284">
    <property type="entry name" value="PROLACTIN REGULATORY ELEMENT BINDING PROTEIN"/>
    <property type="match status" value="1"/>
</dbReference>
<evidence type="ECO:0000256" key="11">
    <source>
        <dbReference type="ARBA" id="ARBA00023034"/>
    </source>
</evidence>
<keyword evidence="9" id="KW-0735">Signal-anchor</keyword>
<dbReference type="InterPro" id="IPR045260">
    <property type="entry name" value="Sec12-like"/>
</dbReference>
<dbReference type="InterPro" id="IPR001680">
    <property type="entry name" value="WD40_rpt"/>
</dbReference>
<dbReference type="InterPro" id="IPR036322">
    <property type="entry name" value="WD40_repeat_dom_sf"/>
</dbReference>
<evidence type="ECO:0000256" key="6">
    <source>
        <dbReference type="ARBA" id="ARBA00022824"/>
    </source>
</evidence>
<evidence type="ECO:0000256" key="10">
    <source>
        <dbReference type="ARBA" id="ARBA00022989"/>
    </source>
</evidence>
<comment type="similarity">
    <text evidence="14 15">Belongs to the WD repeat SEC12 family.</text>
</comment>
<evidence type="ECO:0000256" key="8">
    <source>
        <dbReference type="ARBA" id="ARBA00022927"/>
    </source>
</evidence>
<dbReference type="HOGENOM" id="CLU_285900_0_0_1"/>
<dbReference type="RefSeq" id="NP_982589.1">
    <property type="nucleotide sequence ID" value="NM_207942.1"/>
</dbReference>
<reference evidence="16 17" key="1">
    <citation type="journal article" date="2004" name="Science">
        <title>The Ashbya gossypii genome as a tool for mapping the ancient Saccharomyces cerevisiae genome.</title>
        <authorList>
            <person name="Dietrich F.S."/>
            <person name="Voegeli S."/>
            <person name="Brachat S."/>
            <person name="Lerch A."/>
            <person name="Gates K."/>
            <person name="Steiner S."/>
            <person name="Mohr C."/>
            <person name="Pohlmann R."/>
            <person name="Luedi P."/>
            <person name="Choi S."/>
            <person name="Wing R.A."/>
            <person name="Flavier A."/>
            <person name="Gaffney T.D."/>
            <person name="Philippsen P."/>
        </authorList>
    </citation>
    <scope>NUCLEOTIDE SEQUENCE [LARGE SCALE GENOMIC DNA]</scope>
    <source>
        <strain evidence="17">ATCC 10895 / CBS 109.51 / FGSC 9923 / NRRL Y-1056</strain>
    </source>
</reference>
<dbReference type="GO" id="GO:0006888">
    <property type="term" value="P:endoplasmic reticulum to Golgi vesicle-mediated transport"/>
    <property type="evidence" value="ECO:0000318"/>
    <property type="project" value="GO_Central"/>
</dbReference>
<organism evidence="16 17">
    <name type="scientific">Eremothecium gossypii (strain ATCC 10895 / CBS 109.51 / FGSC 9923 / NRRL Y-1056)</name>
    <name type="common">Yeast</name>
    <name type="synonym">Ashbya gossypii</name>
    <dbReference type="NCBI Taxonomy" id="284811"/>
    <lineage>
        <taxon>Eukaryota</taxon>
        <taxon>Fungi</taxon>
        <taxon>Dikarya</taxon>
        <taxon>Ascomycota</taxon>
        <taxon>Saccharomycotina</taxon>
        <taxon>Saccharomycetes</taxon>
        <taxon>Saccharomycetales</taxon>
        <taxon>Saccharomycetaceae</taxon>
        <taxon>Eremothecium</taxon>
    </lineage>
</organism>
<evidence type="ECO:0000256" key="5">
    <source>
        <dbReference type="ARBA" id="ARBA00022737"/>
    </source>
</evidence>
<keyword evidence="2" id="KW-0343">GTPase activation</keyword>
<dbReference type="InParanoid" id="Q75EN1"/>
<keyword evidence="11" id="KW-0333">Golgi apparatus</keyword>
<keyword evidence="12" id="KW-0472">Membrane</keyword>
<evidence type="ECO:0000313" key="17">
    <source>
        <dbReference type="Proteomes" id="UP000000591"/>
    </source>
</evidence>
<evidence type="ECO:0000256" key="1">
    <source>
        <dbReference type="ARBA" id="ARBA00022448"/>
    </source>
</evidence>
<dbReference type="PANTHER" id="PTHR23284:SF0">
    <property type="entry name" value="PROLACTIN REGULATORY ELEMENT-BINDING PROTEIN"/>
    <property type="match status" value="1"/>
</dbReference>
<evidence type="ECO:0000256" key="14">
    <source>
        <dbReference type="ARBA" id="ARBA00061254"/>
    </source>
</evidence>
<keyword evidence="7" id="KW-0931">ER-Golgi transport</keyword>
<dbReference type="GO" id="GO:0000139">
    <property type="term" value="C:Golgi membrane"/>
    <property type="evidence" value="ECO:0007669"/>
    <property type="project" value="UniProtKB-SubCell"/>
</dbReference>
<dbReference type="FunFam" id="2.130.10.10:FF:000597">
    <property type="entry name" value="Guanine nucleotide-exchange factor SEC12"/>
    <property type="match status" value="1"/>
</dbReference>
<dbReference type="AlphaFoldDB" id="Q75EN1"/>
<evidence type="ECO:0000256" key="3">
    <source>
        <dbReference type="ARBA" id="ARBA00022574"/>
    </source>
</evidence>
<dbReference type="GeneID" id="4618434"/>
<evidence type="ECO:0000256" key="9">
    <source>
        <dbReference type="ARBA" id="ARBA00022968"/>
    </source>
</evidence>
<reference evidence="17" key="2">
    <citation type="journal article" date="2013" name="G3 (Bethesda)">
        <title>Genomes of Ashbya fungi isolated from insects reveal four mating-type loci, numerous translocations, lack of transposons, and distinct gene duplications.</title>
        <authorList>
            <person name="Dietrich F.S."/>
            <person name="Voegeli S."/>
            <person name="Kuo S."/>
            <person name="Philippsen P."/>
        </authorList>
    </citation>
    <scope>GENOME REANNOTATION</scope>
    <source>
        <strain evidence="17">ATCC 10895 / CBS 109.51 / FGSC 9923 / NRRL Y-1056</strain>
    </source>
</reference>
<dbReference type="SMART" id="SM00320">
    <property type="entry name" value="WD40"/>
    <property type="match status" value="2"/>
</dbReference>
<accession>Q75EN1</accession>
<comment type="subcellular location">
    <subcellularLocation>
        <location evidence="15">Endoplasmic reticulum membrane</location>
        <topology evidence="15">Single-pass type II membrane protein</topology>
    </subcellularLocation>
    <subcellularLocation>
        <location evidence="15">Golgi apparatus membrane</location>
        <topology evidence="15">Single-pass type II membrane protein</topology>
    </subcellularLocation>
</comment>